<evidence type="ECO:0000313" key="2">
    <source>
        <dbReference type="EMBL" id="KAK0643756.1"/>
    </source>
</evidence>
<dbReference type="AlphaFoldDB" id="A0AA39Y0J6"/>
<protein>
    <submittedName>
        <fullName evidence="2">Uncharacterized protein</fullName>
    </submittedName>
</protein>
<accession>A0AA39Y0J6</accession>
<feature type="region of interest" description="Disordered" evidence="1">
    <location>
        <begin position="1"/>
        <end position="48"/>
    </location>
</feature>
<evidence type="ECO:0000313" key="3">
    <source>
        <dbReference type="Proteomes" id="UP001174936"/>
    </source>
</evidence>
<dbReference type="Proteomes" id="UP001174936">
    <property type="component" value="Unassembled WGS sequence"/>
</dbReference>
<keyword evidence="3" id="KW-1185">Reference proteome</keyword>
<name>A0AA39Y0J6_9PEZI</name>
<reference evidence="2" key="1">
    <citation type="submission" date="2023-06" db="EMBL/GenBank/DDBJ databases">
        <title>Genome-scale phylogeny and comparative genomics of the fungal order Sordariales.</title>
        <authorList>
            <consortium name="Lawrence Berkeley National Laboratory"/>
            <person name="Hensen N."/>
            <person name="Bonometti L."/>
            <person name="Westerberg I."/>
            <person name="Brannstrom I.O."/>
            <person name="Guillou S."/>
            <person name="Cros-Aarteil S."/>
            <person name="Calhoun S."/>
            <person name="Haridas S."/>
            <person name="Kuo A."/>
            <person name="Mondo S."/>
            <person name="Pangilinan J."/>
            <person name="Riley R."/>
            <person name="Labutti K."/>
            <person name="Andreopoulos B."/>
            <person name="Lipzen A."/>
            <person name="Chen C."/>
            <person name="Yanf M."/>
            <person name="Daum C."/>
            <person name="Ng V."/>
            <person name="Clum A."/>
            <person name="Steindorff A."/>
            <person name="Ohm R."/>
            <person name="Martin F."/>
            <person name="Silar P."/>
            <person name="Natvig D."/>
            <person name="Lalanne C."/>
            <person name="Gautier V."/>
            <person name="Ament-Velasquez S.L."/>
            <person name="Kruys A."/>
            <person name="Hutchinson M.I."/>
            <person name="Powell A.J."/>
            <person name="Barry K."/>
            <person name="Miller A.N."/>
            <person name="Grigoriev I.V."/>
            <person name="Debuchy R."/>
            <person name="Gladieux P."/>
            <person name="Thoren M.H."/>
            <person name="Johannesson H."/>
        </authorList>
    </citation>
    <scope>NUCLEOTIDE SEQUENCE</scope>
    <source>
        <strain evidence="2">SMH2532-1</strain>
    </source>
</reference>
<comment type="caution">
    <text evidence="2">The sequence shown here is derived from an EMBL/GenBank/DDBJ whole genome shotgun (WGS) entry which is preliminary data.</text>
</comment>
<feature type="region of interest" description="Disordered" evidence="1">
    <location>
        <begin position="178"/>
        <end position="231"/>
    </location>
</feature>
<gene>
    <name evidence="2" type="ORF">B0T16DRAFT_188487</name>
</gene>
<dbReference type="EMBL" id="JAULSV010000005">
    <property type="protein sequence ID" value="KAK0643756.1"/>
    <property type="molecule type" value="Genomic_DNA"/>
</dbReference>
<proteinExistence type="predicted"/>
<feature type="compositionally biased region" description="Low complexity" evidence="1">
    <location>
        <begin position="21"/>
        <end position="31"/>
    </location>
</feature>
<organism evidence="2 3">
    <name type="scientific">Cercophora newfieldiana</name>
    <dbReference type="NCBI Taxonomy" id="92897"/>
    <lineage>
        <taxon>Eukaryota</taxon>
        <taxon>Fungi</taxon>
        <taxon>Dikarya</taxon>
        <taxon>Ascomycota</taxon>
        <taxon>Pezizomycotina</taxon>
        <taxon>Sordariomycetes</taxon>
        <taxon>Sordariomycetidae</taxon>
        <taxon>Sordariales</taxon>
        <taxon>Lasiosphaeriaceae</taxon>
        <taxon>Cercophora</taxon>
    </lineage>
</organism>
<sequence>MDSRGHRPRGAFSSPHLTAPQSRQRAAQRSRYGLPQNRPSVSAPRNAPWSCNAASVAVPTLGEDPFPGFPVTIRPTYDDMAGYLIDKTCRHSRFLGGIRDACGKGMENAIRVYRLGAVLPSTPLAHSPVLSPNRGHCEGVGALVPVNPARTLTTRLQLPARKFQVGSRQVGRDTMQCARYPDASPDLHSPATFPPSLPWPLGSTGNRLHHRQSHKCESSPISGDGKLSQNT</sequence>
<evidence type="ECO:0000256" key="1">
    <source>
        <dbReference type="SAM" id="MobiDB-lite"/>
    </source>
</evidence>